<sequence length="129" mass="14395">MARKRSIITTDGNGNITLPTDISATAMSEWELCDLFGVTAPTFRAGLKALCKSGVLREYGIRRSIRVSDNCSMEVYNLEAIVTLAFHIGTFGAERVRNAVLERLYLRKEKTSIFFSLNTNGISKSEYFS</sequence>
<reference evidence="1 2" key="1">
    <citation type="journal article" date="2019" name="Nat. Med.">
        <title>A library of human gut bacterial isolates paired with longitudinal multiomics data enables mechanistic microbiome research.</title>
        <authorList>
            <person name="Poyet M."/>
            <person name="Groussin M."/>
            <person name="Gibbons S.M."/>
            <person name="Avila-Pacheco J."/>
            <person name="Jiang X."/>
            <person name="Kearney S.M."/>
            <person name="Perrotta A.R."/>
            <person name="Berdy B."/>
            <person name="Zhao S."/>
            <person name="Lieberman T.D."/>
            <person name="Swanson P.K."/>
            <person name="Smith M."/>
            <person name="Roesemann S."/>
            <person name="Alexander J.E."/>
            <person name="Rich S.A."/>
            <person name="Livny J."/>
            <person name="Vlamakis H."/>
            <person name="Clish C."/>
            <person name="Bullock K."/>
            <person name="Deik A."/>
            <person name="Scott J."/>
            <person name="Pierce K.A."/>
            <person name="Xavier R.J."/>
            <person name="Alm E.J."/>
        </authorList>
    </citation>
    <scope>NUCLEOTIDE SEQUENCE [LARGE SCALE GENOMIC DNA]</scope>
    <source>
        <strain evidence="1 2">BIOML-A160</strain>
    </source>
</reference>
<dbReference type="Proteomes" id="UP000365824">
    <property type="component" value="Unassembled WGS sequence"/>
</dbReference>
<evidence type="ECO:0000313" key="1">
    <source>
        <dbReference type="EMBL" id="KAA3930523.1"/>
    </source>
</evidence>
<protein>
    <submittedName>
        <fullName evidence="1">Uncharacterized protein</fullName>
    </submittedName>
</protein>
<proteinExistence type="predicted"/>
<name>A0A9P4A157_BACOV</name>
<gene>
    <name evidence="1" type="ORF">F3F25_04835</name>
</gene>
<dbReference type="AlphaFoldDB" id="A0A9P4A157"/>
<comment type="caution">
    <text evidence="1">The sequence shown here is derived from an EMBL/GenBank/DDBJ whole genome shotgun (WGS) entry which is preliminary data.</text>
</comment>
<accession>A0A9P4A157</accession>
<evidence type="ECO:0000313" key="2">
    <source>
        <dbReference type="Proteomes" id="UP000365824"/>
    </source>
</evidence>
<dbReference type="EMBL" id="VWLB01000005">
    <property type="protein sequence ID" value="KAA3930523.1"/>
    <property type="molecule type" value="Genomic_DNA"/>
</dbReference>
<organism evidence="1 2">
    <name type="scientific">Bacteroides ovatus</name>
    <dbReference type="NCBI Taxonomy" id="28116"/>
    <lineage>
        <taxon>Bacteria</taxon>
        <taxon>Pseudomonadati</taxon>
        <taxon>Bacteroidota</taxon>
        <taxon>Bacteroidia</taxon>
        <taxon>Bacteroidales</taxon>
        <taxon>Bacteroidaceae</taxon>
        <taxon>Bacteroides</taxon>
    </lineage>
</organism>